<proteinExistence type="inferred from homology"/>
<evidence type="ECO:0000313" key="10">
    <source>
        <dbReference type="EMBL" id="SUY46260.1"/>
    </source>
</evidence>
<keyword evidence="11" id="KW-1185">Reference proteome</keyword>
<dbReference type="SUPFAM" id="SSF161111">
    <property type="entry name" value="Cation efflux protein transmembrane domain-like"/>
    <property type="match status" value="1"/>
</dbReference>
<dbReference type="Gene3D" id="1.20.1510.10">
    <property type="entry name" value="Cation efflux protein transmembrane domain"/>
    <property type="match status" value="1"/>
</dbReference>
<dbReference type="GO" id="GO:0008324">
    <property type="term" value="F:monoatomic cation transmembrane transporter activity"/>
    <property type="evidence" value="ECO:0007669"/>
    <property type="project" value="InterPro"/>
</dbReference>
<keyword evidence="6 7" id="KW-0472">Membrane</keyword>
<dbReference type="InterPro" id="IPR036837">
    <property type="entry name" value="Cation_efflux_CTD_sf"/>
</dbReference>
<dbReference type="InterPro" id="IPR058533">
    <property type="entry name" value="Cation_efflux_TM"/>
</dbReference>
<feature type="transmembrane region" description="Helical" evidence="7">
    <location>
        <begin position="98"/>
        <end position="116"/>
    </location>
</feature>
<evidence type="ECO:0000256" key="1">
    <source>
        <dbReference type="ARBA" id="ARBA00004141"/>
    </source>
</evidence>
<evidence type="ECO:0000313" key="11">
    <source>
        <dbReference type="Proteomes" id="UP000254664"/>
    </source>
</evidence>
<dbReference type="NCBIfam" id="TIGR01297">
    <property type="entry name" value="CDF"/>
    <property type="match status" value="1"/>
</dbReference>
<comment type="similarity">
    <text evidence="2">Belongs to the cation diffusion facilitator (CDF) transporter (TC 2.A.4) family.</text>
</comment>
<evidence type="ECO:0000256" key="6">
    <source>
        <dbReference type="ARBA" id="ARBA00023136"/>
    </source>
</evidence>
<dbReference type="SUPFAM" id="SSF160240">
    <property type="entry name" value="Cation efflux protein cytoplasmic domain-like"/>
    <property type="match status" value="1"/>
</dbReference>
<evidence type="ECO:0000256" key="7">
    <source>
        <dbReference type="SAM" id="Phobius"/>
    </source>
</evidence>
<dbReference type="RefSeq" id="WP_115640467.1">
    <property type="nucleotide sequence ID" value="NZ_UFWZ01000001.1"/>
</dbReference>
<evidence type="ECO:0000256" key="4">
    <source>
        <dbReference type="ARBA" id="ARBA00022692"/>
    </source>
</evidence>
<dbReference type="InterPro" id="IPR027469">
    <property type="entry name" value="Cation_efflux_TMD_sf"/>
</dbReference>
<dbReference type="FunFam" id="1.20.1510.10:FF:000006">
    <property type="entry name" value="Divalent cation efflux transporter"/>
    <property type="match status" value="1"/>
</dbReference>
<keyword evidence="3" id="KW-0813">Transport</keyword>
<gene>
    <name evidence="10" type="primary">fieF</name>
    <name evidence="10" type="ORF">NCTC9836_00674</name>
</gene>
<dbReference type="PANTHER" id="PTHR43840:SF50">
    <property type="entry name" value="MANGANESE EFFLUX SYSTEM PROTEIN MNES"/>
    <property type="match status" value="1"/>
</dbReference>
<protein>
    <submittedName>
        <fullName evidence="10">Cation efflux family protein</fullName>
    </submittedName>
</protein>
<comment type="subcellular location">
    <subcellularLocation>
        <location evidence="1">Membrane</location>
        <topology evidence="1">Multi-pass membrane protein</topology>
    </subcellularLocation>
</comment>
<feature type="domain" description="Cation efflux protein transmembrane" evidence="8">
    <location>
        <begin position="32"/>
        <end position="224"/>
    </location>
</feature>
<dbReference type="InterPro" id="IPR027470">
    <property type="entry name" value="Cation_efflux_CTD"/>
</dbReference>
<keyword evidence="5 7" id="KW-1133">Transmembrane helix</keyword>
<feature type="transmembrane region" description="Helical" evidence="7">
    <location>
        <begin position="128"/>
        <end position="149"/>
    </location>
</feature>
<accession>A0A381J5U5</accession>
<sequence>MISNFLVKRFVKNYKNVEEENVRNSYGFLGGIVGIIINSLLFAIKLSIGLIVGSIAVTADAFNNLSDAASSLITILGFKLSSLPADEEHPFGHGRLEYISGLIVAFMVMMVGVQFIKSSFQRIMNPEVVSFETIPFILLLISILFKVWLSKFNKLIGNRINSSALKASSIDALGDVVTSSTVALSLLLSNWIRFPIDGYIGIIVSLIILYSGYSLIKDTLSPLLGESPDEKLASNIKEGVLSYDEISGVHDLIIHNYGPGKCMASIHAEVPSTSSIVKIHEIIDKAEKEVSEKFNIHLIIHTDPICVDDKEVLKTQDELQNILNKIDIIKSMHDFRVVGEGEHKNLIFDIVVDSSKRGKEITDTELIDMICIDVKRLSPYYNCVITIDNDFTVL</sequence>
<name>A0A381J5U5_9CLOT</name>
<dbReference type="Proteomes" id="UP000254664">
    <property type="component" value="Unassembled WGS sequence"/>
</dbReference>
<dbReference type="InterPro" id="IPR002524">
    <property type="entry name" value="Cation_efflux"/>
</dbReference>
<dbReference type="InterPro" id="IPR050291">
    <property type="entry name" value="CDF_Transporter"/>
</dbReference>
<feature type="transmembrane region" description="Helical" evidence="7">
    <location>
        <begin position="26"/>
        <end position="44"/>
    </location>
</feature>
<evidence type="ECO:0000259" key="8">
    <source>
        <dbReference type="Pfam" id="PF01545"/>
    </source>
</evidence>
<feature type="domain" description="Cation efflux protein cytoplasmic" evidence="9">
    <location>
        <begin position="228"/>
        <end position="304"/>
    </location>
</feature>
<keyword evidence="4 7" id="KW-0812">Transmembrane</keyword>
<dbReference type="AlphaFoldDB" id="A0A381J5U5"/>
<dbReference type="GO" id="GO:0016020">
    <property type="term" value="C:membrane"/>
    <property type="evidence" value="ECO:0007669"/>
    <property type="project" value="UniProtKB-SubCell"/>
</dbReference>
<feature type="transmembrane region" description="Helical" evidence="7">
    <location>
        <begin position="170"/>
        <end position="192"/>
    </location>
</feature>
<dbReference type="OrthoDB" id="9806522at2"/>
<dbReference type="EMBL" id="UFWZ01000001">
    <property type="protein sequence ID" value="SUY46260.1"/>
    <property type="molecule type" value="Genomic_DNA"/>
</dbReference>
<feature type="transmembrane region" description="Helical" evidence="7">
    <location>
        <begin position="198"/>
        <end position="216"/>
    </location>
</feature>
<dbReference type="Gene3D" id="3.30.70.1350">
    <property type="entry name" value="Cation efflux protein, cytoplasmic domain"/>
    <property type="match status" value="1"/>
</dbReference>
<evidence type="ECO:0000256" key="5">
    <source>
        <dbReference type="ARBA" id="ARBA00022989"/>
    </source>
</evidence>
<dbReference type="PANTHER" id="PTHR43840">
    <property type="entry name" value="MITOCHONDRIAL METAL TRANSPORTER 1-RELATED"/>
    <property type="match status" value="1"/>
</dbReference>
<evidence type="ECO:0000256" key="2">
    <source>
        <dbReference type="ARBA" id="ARBA00008114"/>
    </source>
</evidence>
<dbReference type="Pfam" id="PF16916">
    <property type="entry name" value="ZT_dimer"/>
    <property type="match status" value="1"/>
</dbReference>
<evidence type="ECO:0000256" key="3">
    <source>
        <dbReference type="ARBA" id="ARBA00022448"/>
    </source>
</evidence>
<organism evidence="10 11">
    <name type="scientific">Clostridium putrefaciens</name>
    <dbReference type="NCBI Taxonomy" id="99675"/>
    <lineage>
        <taxon>Bacteria</taxon>
        <taxon>Bacillati</taxon>
        <taxon>Bacillota</taxon>
        <taxon>Clostridia</taxon>
        <taxon>Eubacteriales</taxon>
        <taxon>Clostridiaceae</taxon>
        <taxon>Clostridium</taxon>
    </lineage>
</organism>
<evidence type="ECO:0000259" key="9">
    <source>
        <dbReference type="Pfam" id="PF16916"/>
    </source>
</evidence>
<reference evidence="10 11" key="1">
    <citation type="submission" date="2018-06" db="EMBL/GenBank/DDBJ databases">
        <authorList>
            <consortium name="Pathogen Informatics"/>
            <person name="Doyle S."/>
        </authorList>
    </citation>
    <scope>NUCLEOTIDE SEQUENCE [LARGE SCALE GENOMIC DNA]</scope>
    <source>
        <strain evidence="10 11">NCTC9836</strain>
    </source>
</reference>
<dbReference type="Pfam" id="PF01545">
    <property type="entry name" value="Cation_efflux"/>
    <property type="match status" value="1"/>
</dbReference>